<keyword evidence="13" id="KW-0732">Signal</keyword>
<keyword evidence="5 11" id="KW-0812">Transmembrane</keyword>
<sequence>MNIKLLLLAAFITFNFFARAQNTSGLQGSVSNELSAPLEGASITILNTNFSTFTSEDGDFQFVDIPYGDYVIQVSAAGYASIHREVQLPADSRLDLQLSRAADQLDAVTVTAQKREENLQRVPLSISTLPARKVEEYHLWNGKDLAAIVPNLYAANPGDNRNVVSIRGIATTSYDPAVVTYIDGVSQFGLDTYIAQLLDIERIEVLRGPQGTLYGRNAMGGVINIITRQPGNTSSGYVRADIGNYGLQRYGFGLRTALVENRLFLGAAGMYDQTDGYYTNVFDDSDYDQAQSFMGNYYLKYLASSRWSLTLNVKHDQNRNQGAFPLVSSPEEALENPFDVNQNAVTDLVDKVFNASLSANYYGEAVNFSSQTAWQSNHRYYTQPIDGDFSPADIYSIINNYGRDWNNVKVLTQEFRFSSTGSDDSPFEWTAGLYGFYQDNPVRQGTHLGKDVEFADMDPSMANTTTITTNEGSGFGVAVYGQGTYRLTEKLAITAGLRYDHEEKELSVKGEFLQGEQPPMIIQPDTAADAGFNAFSPKLSLAYDLSERHHTYLTYSRGFRAGGITQYSGQPNQPPLYSYEPEYSNNFEAGIKNMLAGGKLRLNFSAFYMKVTDAQVPTLVLPQAITITRNVGELESKGLEMEVAATPLKGLEAAWNFGYTDAVYTSLQVPGEEGTLNLDGNRQLFTPNATSMLSLQYTYTPPSHPGIQLIAGGQWQYTGSQYFDLKNTIEQAGYYLFHARAGVATGKFEVFAWGRNILDKTYIDYAYDFRAAHLGDPGTFGVSVTARL</sequence>
<dbReference type="InterPro" id="IPR039426">
    <property type="entry name" value="TonB-dep_rcpt-like"/>
</dbReference>
<evidence type="ECO:0000256" key="6">
    <source>
        <dbReference type="ARBA" id="ARBA00023004"/>
    </source>
</evidence>
<protein>
    <submittedName>
        <fullName evidence="16">Iron complex outermembrane receptor protein</fullName>
    </submittedName>
</protein>
<keyword evidence="9 11" id="KW-0472">Membrane</keyword>
<dbReference type="Gene3D" id="2.60.40.1120">
    <property type="entry name" value="Carboxypeptidase-like, regulatory domain"/>
    <property type="match status" value="1"/>
</dbReference>
<evidence type="ECO:0000256" key="3">
    <source>
        <dbReference type="ARBA" id="ARBA00022452"/>
    </source>
</evidence>
<evidence type="ECO:0000259" key="15">
    <source>
        <dbReference type="Pfam" id="PF07715"/>
    </source>
</evidence>
<feature type="chain" id="PRO_5020842588" evidence="13">
    <location>
        <begin position="21"/>
        <end position="788"/>
    </location>
</feature>
<evidence type="ECO:0000256" key="10">
    <source>
        <dbReference type="ARBA" id="ARBA00023237"/>
    </source>
</evidence>
<evidence type="ECO:0000256" key="1">
    <source>
        <dbReference type="ARBA" id="ARBA00004571"/>
    </source>
</evidence>
<dbReference type="GO" id="GO:0009279">
    <property type="term" value="C:cell outer membrane"/>
    <property type="evidence" value="ECO:0007669"/>
    <property type="project" value="UniProtKB-SubCell"/>
</dbReference>
<keyword evidence="16" id="KW-0675">Receptor</keyword>
<dbReference type="Pfam" id="PF07715">
    <property type="entry name" value="Plug"/>
    <property type="match status" value="1"/>
</dbReference>
<keyword evidence="6" id="KW-0408">Iron</keyword>
<comment type="similarity">
    <text evidence="11 12">Belongs to the TonB-dependent receptor family.</text>
</comment>
<keyword evidence="2 11" id="KW-0813">Transport</keyword>
<gene>
    <name evidence="16" type="ORF">EDD80_102377</name>
</gene>
<evidence type="ECO:0000256" key="8">
    <source>
        <dbReference type="ARBA" id="ARBA00023077"/>
    </source>
</evidence>
<evidence type="ECO:0000256" key="9">
    <source>
        <dbReference type="ARBA" id="ARBA00023136"/>
    </source>
</evidence>
<comment type="subcellular location">
    <subcellularLocation>
        <location evidence="1 11">Cell outer membrane</location>
        <topology evidence="1 11">Multi-pass membrane protein</topology>
    </subcellularLocation>
</comment>
<evidence type="ECO:0000256" key="5">
    <source>
        <dbReference type="ARBA" id="ARBA00022692"/>
    </source>
</evidence>
<keyword evidence="4" id="KW-0410">Iron transport</keyword>
<evidence type="ECO:0000259" key="14">
    <source>
        <dbReference type="Pfam" id="PF00593"/>
    </source>
</evidence>
<dbReference type="CDD" id="cd01347">
    <property type="entry name" value="ligand_gated_channel"/>
    <property type="match status" value="1"/>
</dbReference>
<dbReference type="GO" id="GO:0006826">
    <property type="term" value="P:iron ion transport"/>
    <property type="evidence" value="ECO:0007669"/>
    <property type="project" value="UniProtKB-KW"/>
</dbReference>
<dbReference type="AlphaFoldDB" id="A0A4V6NZ49"/>
<feature type="signal peptide" evidence="13">
    <location>
        <begin position="1"/>
        <end position="20"/>
    </location>
</feature>
<feature type="domain" description="TonB-dependent receptor plug" evidence="15">
    <location>
        <begin position="119"/>
        <end position="222"/>
    </location>
</feature>
<evidence type="ECO:0000256" key="13">
    <source>
        <dbReference type="SAM" id="SignalP"/>
    </source>
</evidence>
<evidence type="ECO:0000256" key="11">
    <source>
        <dbReference type="PROSITE-ProRule" id="PRU01360"/>
    </source>
</evidence>
<keyword evidence="8 12" id="KW-0798">TonB box</keyword>
<name>A0A4V6NZ49_9SPHI</name>
<dbReference type="PROSITE" id="PS52016">
    <property type="entry name" value="TONB_DEPENDENT_REC_3"/>
    <property type="match status" value="1"/>
</dbReference>
<proteinExistence type="inferred from homology"/>
<organism evidence="16 17">
    <name type="scientific">Anseongella ginsenosidimutans</name>
    <dbReference type="NCBI Taxonomy" id="496056"/>
    <lineage>
        <taxon>Bacteria</taxon>
        <taxon>Pseudomonadati</taxon>
        <taxon>Bacteroidota</taxon>
        <taxon>Sphingobacteriia</taxon>
        <taxon>Sphingobacteriales</taxon>
        <taxon>Sphingobacteriaceae</taxon>
        <taxon>Anseongella</taxon>
    </lineage>
</organism>
<keyword evidence="17" id="KW-1185">Reference proteome</keyword>
<evidence type="ECO:0000256" key="4">
    <source>
        <dbReference type="ARBA" id="ARBA00022496"/>
    </source>
</evidence>
<evidence type="ECO:0000256" key="12">
    <source>
        <dbReference type="RuleBase" id="RU003357"/>
    </source>
</evidence>
<dbReference type="EMBL" id="SMAD01000002">
    <property type="protein sequence ID" value="TCS89183.1"/>
    <property type="molecule type" value="Genomic_DNA"/>
</dbReference>
<keyword evidence="3 11" id="KW-1134">Transmembrane beta strand</keyword>
<dbReference type="InterPro" id="IPR036942">
    <property type="entry name" value="Beta-barrel_TonB_sf"/>
</dbReference>
<dbReference type="SUPFAM" id="SSF56935">
    <property type="entry name" value="Porins"/>
    <property type="match status" value="1"/>
</dbReference>
<dbReference type="Pfam" id="PF00593">
    <property type="entry name" value="TonB_dep_Rec_b-barrel"/>
    <property type="match status" value="1"/>
</dbReference>
<dbReference type="InterPro" id="IPR000531">
    <property type="entry name" value="Beta-barrel_TonB"/>
</dbReference>
<evidence type="ECO:0000313" key="16">
    <source>
        <dbReference type="EMBL" id="TCS89183.1"/>
    </source>
</evidence>
<feature type="domain" description="TonB-dependent receptor-like beta-barrel" evidence="14">
    <location>
        <begin position="241"/>
        <end position="757"/>
    </location>
</feature>
<dbReference type="Pfam" id="PF13620">
    <property type="entry name" value="CarboxypepD_reg"/>
    <property type="match status" value="1"/>
</dbReference>
<keyword evidence="7" id="KW-0406">Ion transport</keyword>
<dbReference type="RefSeq" id="WP_165922829.1">
    <property type="nucleotide sequence ID" value="NZ_SMAD01000002.1"/>
</dbReference>
<dbReference type="PANTHER" id="PTHR32552:SF81">
    <property type="entry name" value="TONB-DEPENDENT OUTER MEMBRANE RECEPTOR"/>
    <property type="match status" value="1"/>
</dbReference>
<dbReference type="SUPFAM" id="SSF49464">
    <property type="entry name" value="Carboxypeptidase regulatory domain-like"/>
    <property type="match status" value="1"/>
</dbReference>
<dbReference type="Proteomes" id="UP000295807">
    <property type="component" value="Unassembled WGS sequence"/>
</dbReference>
<evidence type="ECO:0000256" key="2">
    <source>
        <dbReference type="ARBA" id="ARBA00022448"/>
    </source>
</evidence>
<dbReference type="PANTHER" id="PTHR32552">
    <property type="entry name" value="FERRICHROME IRON RECEPTOR-RELATED"/>
    <property type="match status" value="1"/>
</dbReference>
<keyword evidence="10 11" id="KW-0998">Cell outer membrane</keyword>
<evidence type="ECO:0000313" key="17">
    <source>
        <dbReference type="Proteomes" id="UP000295807"/>
    </source>
</evidence>
<dbReference type="InterPro" id="IPR008969">
    <property type="entry name" value="CarboxyPept-like_regulatory"/>
</dbReference>
<dbReference type="Gene3D" id="2.40.170.20">
    <property type="entry name" value="TonB-dependent receptor, beta-barrel domain"/>
    <property type="match status" value="1"/>
</dbReference>
<reference evidence="16 17" key="1">
    <citation type="submission" date="2019-03" db="EMBL/GenBank/DDBJ databases">
        <title>Genomic Encyclopedia of Type Strains, Phase IV (KMG-IV): sequencing the most valuable type-strain genomes for metagenomic binning, comparative biology and taxonomic classification.</title>
        <authorList>
            <person name="Goeker M."/>
        </authorList>
    </citation>
    <scope>NUCLEOTIDE SEQUENCE [LARGE SCALE GENOMIC DNA]</scope>
    <source>
        <strain evidence="16 17">DSM 21100</strain>
    </source>
</reference>
<accession>A0A4V6NZ49</accession>
<evidence type="ECO:0000256" key="7">
    <source>
        <dbReference type="ARBA" id="ARBA00023065"/>
    </source>
</evidence>
<dbReference type="InterPro" id="IPR012910">
    <property type="entry name" value="Plug_dom"/>
</dbReference>
<comment type="caution">
    <text evidence="16">The sequence shown here is derived from an EMBL/GenBank/DDBJ whole genome shotgun (WGS) entry which is preliminary data.</text>
</comment>